<name>A0ABW5KHB0_9SPHI</name>
<dbReference type="SUPFAM" id="SSF46689">
    <property type="entry name" value="Homeodomain-like"/>
    <property type="match status" value="1"/>
</dbReference>
<dbReference type="EMBL" id="JBHULR010000003">
    <property type="protein sequence ID" value="MFD2547665.1"/>
    <property type="molecule type" value="Genomic_DNA"/>
</dbReference>
<dbReference type="InterPro" id="IPR009057">
    <property type="entry name" value="Homeodomain-like_sf"/>
</dbReference>
<protein>
    <submittedName>
        <fullName evidence="1">Helix-turn-helix domain-containing protein</fullName>
    </submittedName>
</protein>
<accession>A0ABW5KHB0</accession>
<dbReference type="Pfam" id="PF13384">
    <property type="entry name" value="HTH_23"/>
    <property type="match status" value="1"/>
</dbReference>
<sequence>MRTHTYPLETKAAAIELLQAGNTLATVSQHFGCSVATVSRWYMEYLGYRGREGFAITLQSGRWDIIDIDDI</sequence>
<gene>
    <name evidence="1" type="ORF">ACFSR5_08415</name>
</gene>
<organism evidence="1 2">
    <name type="scientific">Sphingobacterium suaedae</name>
    <dbReference type="NCBI Taxonomy" id="1686402"/>
    <lineage>
        <taxon>Bacteria</taxon>
        <taxon>Pseudomonadati</taxon>
        <taxon>Bacteroidota</taxon>
        <taxon>Sphingobacteriia</taxon>
        <taxon>Sphingobacteriales</taxon>
        <taxon>Sphingobacteriaceae</taxon>
        <taxon>Sphingobacterium</taxon>
    </lineage>
</organism>
<dbReference type="Proteomes" id="UP001597545">
    <property type="component" value="Unassembled WGS sequence"/>
</dbReference>
<evidence type="ECO:0000313" key="1">
    <source>
        <dbReference type="EMBL" id="MFD2547665.1"/>
    </source>
</evidence>
<comment type="caution">
    <text evidence="1">The sequence shown here is derived from an EMBL/GenBank/DDBJ whole genome shotgun (WGS) entry which is preliminary data.</text>
</comment>
<reference evidence="2" key="1">
    <citation type="journal article" date="2019" name="Int. J. Syst. Evol. Microbiol.">
        <title>The Global Catalogue of Microorganisms (GCM) 10K type strain sequencing project: providing services to taxonomists for standard genome sequencing and annotation.</title>
        <authorList>
            <consortium name="The Broad Institute Genomics Platform"/>
            <consortium name="The Broad Institute Genome Sequencing Center for Infectious Disease"/>
            <person name="Wu L."/>
            <person name="Ma J."/>
        </authorList>
    </citation>
    <scope>NUCLEOTIDE SEQUENCE [LARGE SCALE GENOMIC DNA]</scope>
    <source>
        <strain evidence="2">KCTC 42662</strain>
    </source>
</reference>
<evidence type="ECO:0000313" key="2">
    <source>
        <dbReference type="Proteomes" id="UP001597545"/>
    </source>
</evidence>
<keyword evidence="2" id="KW-1185">Reference proteome</keyword>
<dbReference type="RefSeq" id="WP_380902638.1">
    <property type="nucleotide sequence ID" value="NZ_JBHUEG010000007.1"/>
</dbReference>
<proteinExistence type="predicted"/>